<dbReference type="InterPro" id="IPR019734">
    <property type="entry name" value="TPR_rpt"/>
</dbReference>
<evidence type="ECO:0000313" key="2">
    <source>
        <dbReference type="EMBL" id="MDJ1480112.1"/>
    </source>
</evidence>
<dbReference type="PANTHER" id="PTHR44749:SF1">
    <property type="entry name" value="TETRATRICOPEPTIDE-LIKE HELICAL DOMAIN-CONTAINING PROTEIN"/>
    <property type="match status" value="1"/>
</dbReference>
<dbReference type="SUPFAM" id="SSF48452">
    <property type="entry name" value="TPR-like"/>
    <property type="match status" value="1"/>
</dbReference>
<organism evidence="2 3">
    <name type="scientific">Xanthocytophaga flava</name>
    <dbReference type="NCBI Taxonomy" id="3048013"/>
    <lineage>
        <taxon>Bacteria</taxon>
        <taxon>Pseudomonadati</taxon>
        <taxon>Bacteroidota</taxon>
        <taxon>Cytophagia</taxon>
        <taxon>Cytophagales</taxon>
        <taxon>Rhodocytophagaceae</taxon>
        <taxon>Xanthocytophaga</taxon>
    </lineage>
</organism>
<name>A0AAE3QIU5_9BACT</name>
<dbReference type="EMBL" id="JASJOS010000003">
    <property type="protein sequence ID" value="MDJ1480112.1"/>
    <property type="molecule type" value="Genomic_DNA"/>
</dbReference>
<feature type="repeat" description="TPR" evidence="1">
    <location>
        <begin position="48"/>
        <end position="81"/>
    </location>
</feature>
<dbReference type="GO" id="GO:0045892">
    <property type="term" value="P:negative regulation of DNA-templated transcription"/>
    <property type="evidence" value="ECO:0007669"/>
    <property type="project" value="InterPro"/>
</dbReference>
<evidence type="ECO:0000256" key="1">
    <source>
        <dbReference type="PROSITE-ProRule" id="PRU00339"/>
    </source>
</evidence>
<protein>
    <submittedName>
        <fullName evidence="2">Tetratricopeptide repeat protein</fullName>
    </submittedName>
</protein>
<sequence length="171" mass="19951">MLYPNKSHSGEMLDSLFTILKSTKNENEAEAVEDMIWDIWMEGGSDEINTMMKRGCRFLRNENFDSAIRIFARMIQRNPDYPEAWNKRATAYYLRGDFKKAIDDIKQTLKLEPRHFGGLSGMASIYLVIGDHWAALKSLETLYTIRPNQPGLSEQIEDLHLQLTKYKKRKE</sequence>
<dbReference type="PROSITE" id="PS50005">
    <property type="entry name" value="TPR"/>
    <property type="match status" value="2"/>
</dbReference>
<dbReference type="AlphaFoldDB" id="A0AAE3QIU5"/>
<comment type="caution">
    <text evidence="2">The sequence shown here is derived from an EMBL/GenBank/DDBJ whole genome shotgun (WGS) entry which is preliminary data.</text>
</comment>
<accession>A0AAE3QIU5</accession>
<proteinExistence type="predicted"/>
<reference evidence="2" key="1">
    <citation type="submission" date="2023-05" db="EMBL/GenBank/DDBJ databases">
        <authorList>
            <person name="Zhang X."/>
        </authorList>
    </citation>
    <scope>NUCLEOTIDE SEQUENCE</scope>
    <source>
        <strain evidence="2">YF14B1</strain>
    </source>
</reference>
<gene>
    <name evidence="2" type="ORF">QNI16_06410</name>
</gene>
<dbReference type="Pfam" id="PF13371">
    <property type="entry name" value="TPR_9"/>
    <property type="match status" value="1"/>
</dbReference>
<dbReference type="SMART" id="SM00028">
    <property type="entry name" value="TPR"/>
    <property type="match status" value="3"/>
</dbReference>
<dbReference type="InterPro" id="IPR011990">
    <property type="entry name" value="TPR-like_helical_dom_sf"/>
</dbReference>
<dbReference type="RefSeq" id="WP_313976687.1">
    <property type="nucleotide sequence ID" value="NZ_JASJOS010000003.1"/>
</dbReference>
<evidence type="ECO:0000313" key="3">
    <source>
        <dbReference type="Proteomes" id="UP001241110"/>
    </source>
</evidence>
<feature type="repeat" description="TPR" evidence="1">
    <location>
        <begin position="82"/>
        <end position="115"/>
    </location>
</feature>
<dbReference type="Gene3D" id="1.25.40.10">
    <property type="entry name" value="Tetratricopeptide repeat domain"/>
    <property type="match status" value="1"/>
</dbReference>
<dbReference type="PANTHER" id="PTHR44749">
    <property type="entry name" value="SUPPRESSOR OF RPS4-RLD 1"/>
    <property type="match status" value="1"/>
</dbReference>
<keyword evidence="1" id="KW-0802">TPR repeat</keyword>
<dbReference type="InterPro" id="IPR044650">
    <property type="entry name" value="SRFR1-like"/>
</dbReference>
<dbReference type="Proteomes" id="UP001241110">
    <property type="component" value="Unassembled WGS sequence"/>
</dbReference>